<gene>
    <name evidence="1" type="ORF">JOC86_004513</name>
</gene>
<evidence type="ECO:0000313" key="1">
    <source>
        <dbReference type="EMBL" id="MBM7587938.1"/>
    </source>
</evidence>
<sequence>MSGNYKVELTIVENGLDFIKRSLIELEKDDDMYFKYAILHLSAGLELILKARLQKEHWSLVFEDINKANLETFNKGEFKSVAFENLISRLEGICDIEMGFKTKKKIQNLKKYRNRIEHFDLSVNKKALEAITFKVLSVLIPFIYKEELIKRDHDTLKFINEKLTTMDDYITQRYKEISPIIKELPSEVRLLECPNCLQNRTLRLDEKYCYFCETTFKNLSVEFISRFLNFDEHFNISYGKFKFLDLCPCCEKRSLLVADDECLCITCCKILRPKEYVKCIDCGISHLFGKEEGEFINEEYVCYDCIFKDEI</sequence>
<reference evidence="1 2" key="1">
    <citation type="submission" date="2021-01" db="EMBL/GenBank/DDBJ databases">
        <title>Genomic Encyclopedia of Type Strains, Phase IV (KMG-IV): sequencing the most valuable type-strain genomes for metagenomic binning, comparative biology and taxonomic classification.</title>
        <authorList>
            <person name="Goeker M."/>
        </authorList>
    </citation>
    <scope>NUCLEOTIDE SEQUENCE [LARGE SCALE GENOMIC DNA]</scope>
    <source>
        <strain evidence="1 2">DSM 24834</strain>
    </source>
</reference>
<evidence type="ECO:0000313" key="2">
    <source>
        <dbReference type="Proteomes" id="UP001646157"/>
    </source>
</evidence>
<dbReference type="RefSeq" id="WP_205175175.1">
    <property type="nucleotide sequence ID" value="NZ_JAFBDZ010000006.1"/>
</dbReference>
<accession>A0ABS2NJA3</accession>
<proteinExistence type="predicted"/>
<dbReference type="EMBL" id="JAFBDZ010000006">
    <property type="protein sequence ID" value="MBM7587938.1"/>
    <property type="molecule type" value="Genomic_DNA"/>
</dbReference>
<name>A0ABS2NJA3_9BACI</name>
<keyword evidence="2" id="KW-1185">Reference proteome</keyword>
<protein>
    <submittedName>
        <fullName evidence="1">Uncharacterized protein</fullName>
    </submittedName>
</protein>
<organism evidence="1 2">
    <name type="scientific">Rossellomorea pakistanensis</name>
    <dbReference type="NCBI Taxonomy" id="992288"/>
    <lineage>
        <taxon>Bacteria</taxon>
        <taxon>Bacillati</taxon>
        <taxon>Bacillota</taxon>
        <taxon>Bacilli</taxon>
        <taxon>Bacillales</taxon>
        <taxon>Bacillaceae</taxon>
        <taxon>Rossellomorea</taxon>
    </lineage>
</organism>
<comment type="caution">
    <text evidence="1">The sequence shown here is derived from an EMBL/GenBank/DDBJ whole genome shotgun (WGS) entry which is preliminary data.</text>
</comment>
<dbReference type="Proteomes" id="UP001646157">
    <property type="component" value="Unassembled WGS sequence"/>
</dbReference>